<name>A0A256FAD0_9HYPH</name>
<organism evidence="2 3">
    <name type="scientific">Brucella rhizosphaerae</name>
    <dbReference type="NCBI Taxonomy" id="571254"/>
    <lineage>
        <taxon>Bacteria</taxon>
        <taxon>Pseudomonadati</taxon>
        <taxon>Pseudomonadota</taxon>
        <taxon>Alphaproteobacteria</taxon>
        <taxon>Hyphomicrobiales</taxon>
        <taxon>Brucellaceae</taxon>
        <taxon>Brucella/Ochrobactrum group</taxon>
        <taxon>Brucella</taxon>
    </lineage>
</organism>
<sequence>MIGKLCWRGGTFIAPCFAGCLLPVLGARWFWERIELGCVLLGRRFGLFLIFDF</sequence>
<keyword evidence="3" id="KW-1185">Reference proteome</keyword>
<proteinExistence type="predicted"/>
<reference evidence="2 3" key="1">
    <citation type="submission" date="2017-07" db="EMBL/GenBank/DDBJ databases">
        <title>Phylogenetic study on the rhizospheric bacterium Ochrobactrum sp. A44.</title>
        <authorList>
            <person name="Krzyzanowska D.M."/>
            <person name="Ossowicki A."/>
            <person name="Rajewska M."/>
            <person name="Maciag T."/>
            <person name="Kaczynski Z."/>
            <person name="Czerwicka M."/>
            <person name="Jafra S."/>
        </authorList>
    </citation>
    <scope>NUCLEOTIDE SEQUENCE [LARGE SCALE GENOMIC DNA]</scope>
    <source>
        <strain evidence="2 3">PR17</strain>
    </source>
</reference>
<dbReference type="EMBL" id="NNRK01000031">
    <property type="protein sequence ID" value="OYR11827.1"/>
    <property type="molecule type" value="Genomic_DNA"/>
</dbReference>
<dbReference type="AlphaFoldDB" id="A0A256FAD0"/>
<feature type="transmembrane region" description="Helical" evidence="1">
    <location>
        <begin position="12"/>
        <end position="31"/>
    </location>
</feature>
<evidence type="ECO:0000256" key="1">
    <source>
        <dbReference type="SAM" id="Phobius"/>
    </source>
</evidence>
<comment type="caution">
    <text evidence="2">The sequence shown here is derived from an EMBL/GenBank/DDBJ whole genome shotgun (WGS) entry which is preliminary data.</text>
</comment>
<evidence type="ECO:0000313" key="3">
    <source>
        <dbReference type="Proteomes" id="UP000216345"/>
    </source>
</evidence>
<keyword evidence="1" id="KW-0472">Membrane</keyword>
<accession>A0A256FAD0</accession>
<keyword evidence="1" id="KW-1133">Transmembrane helix</keyword>
<gene>
    <name evidence="2" type="ORF">CEV32_1361</name>
</gene>
<dbReference type="Proteomes" id="UP000216345">
    <property type="component" value="Unassembled WGS sequence"/>
</dbReference>
<protein>
    <submittedName>
        <fullName evidence="2">Uncharacterized protein</fullName>
    </submittedName>
</protein>
<evidence type="ECO:0000313" key="2">
    <source>
        <dbReference type="EMBL" id="OYR11827.1"/>
    </source>
</evidence>
<keyword evidence="1" id="KW-0812">Transmembrane</keyword>